<name>A0A183ULK8_TOXCA</name>
<dbReference type="EMBL" id="UYWY01020159">
    <property type="protein sequence ID" value="VDM40699.1"/>
    <property type="molecule type" value="Genomic_DNA"/>
</dbReference>
<evidence type="ECO:0000313" key="3">
    <source>
        <dbReference type="WBParaSite" id="TCNE_0000937801-mRNA-1"/>
    </source>
</evidence>
<keyword evidence="2" id="KW-1185">Reference proteome</keyword>
<dbReference type="AlphaFoldDB" id="A0A183ULK8"/>
<proteinExistence type="predicted"/>
<reference evidence="1 2" key="2">
    <citation type="submission" date="2018-11" db="EMBL/GenBank/DDBJ databases">
        <authorList>
            <consortium name="Pathogen Informatics"/>
        </authorList>
    </citation>
    <scope>NUCLEOTIDE SEQUENCE [LARGE SCALE GENOMIC DNA]</scope>
</reference>
<reference evidence="3" key="1">
    <citation type="submission" date="2016-06" db="UniProtKB">
        <authorList>
            <consortium name="WormBaseParasite"/>
        </authorList>
    </citation>
    <scope>IDENTIFICATION</scope>
</reference>
<dbReference type="Proteomes" id="UP000050794">
    <property type="component" value="Unassembled WGS sequence"/>
</dbReference>
<dbReference type="WBParaSite" id="TCNE_0000937801-mRNA-1">
    <property type="protein sequence ID" value="TCNE_0000937801-mRNA-1"/>
    <property type="gene ID" value="TCNE_0000937801"/>
</dbReference>
<evidence type="ECO:0000313" key="2">
    <source>
        <dbReference type="Proteomes" id="UP000050794"/>
    </source>
</evidence>
<gene>
    <name evidence="1" type="ORF">TCNE_LOCUS9378</name>
</gene>
<evidence type="ECO:0000313" key="1">
    <source>
        <dbReference type="EMBL" id="VDM40699.1"/>
    </source>
</evidence>
<protein>
    <submittedName>
        <fullName evidence="3">Transposase</fullName>
    </submittedName>
</protein>
<organism evidence="2 3">
    <name type="scientific">Toxocara canis</name>
    <name type="common">Canine roundworm</name>
    <dbReference type="NCBI Taxonomy" id="6265"/>
    <lineage>
        <taxon>Eukaryota</taxon>
        <taxon>Metazoa</taxon>
        <taxon>Ecdysozoa</taxon>
        <taxon>Nematoda</taxon>
        <taxon>Chromadorea</taxon>
        <taxon>Rhabditida</taxon>
        <taxon>Spirurina</taxon>
        <taxon>Ascaridomorpha</taxon>
        <taxon>Ascaridoidea</taxon>
        <taxon>Toxocaridae</taxon>
        <taxon>Toxocara</taxon>
    </lineage>
</organism>
<accession>A0A183ULK8</accession>
<sequence>MSKMQASGKCFFSALKRGFKPDHVPYIHAYSSFTDSAFKKFIGQRQVTQIGYRSPITAASMVHVNAGSTNKARQLMDVAH</sequence>